<feature type="compositionally biased region" description="Basic and acidic residues" evidence="1">
    <location>
        <begin position="105"/>
        <end position="119"/>
    </location>
</feature>
<dbReference type="Proteomes" id="UP001597063">
    <property type="component" value="Unassembled WGS sequence"/>
</dbReference>
<organism evidence="2 3">
    <name type="scientific">Actinomadura fibrosa</name>
    <dbReference type="NCBI Taxonomy" id="111802"/>
    <lineage>
        <taxon>Bacteria</taxon>
        <taxon>Bacillati</taxon>
        <taxon>Actinomycetota</taxon>
        <taxon>Actinomycetes</taxon>
        <taxon>Streptosporangiales</taxon>
        <taxon>Thermomonosporaceae</taxon>
        <taxon>Actinomadura</taxon>
    </lineage>
</organism>
<feature type="compositionally biased region" description="Basic and acidic residues" evidence="1">
    <location>
        <begin position="74"/>
        <end position="93"/>
    </location>
</feature>
<dbReference type="RefSeq" id="WP_131756810.1">
    <property type="nucleotide sequence ID" value="NZ_CAACUY010000022.1"/>
</dbReference>
<sequence>MAADVGNVPPVVAYRVTGGPAYLVAWERHPDRSWWARVIWIEIARDGYTGKHARVRAEDVAPVPGQDYRAVPRVRVDPRRTPPSDPTDPRDPVNRAPRGKARYRRAFEAATRRPPEPDF</sequence>
<evidence type="ECO:0008006" key="4">
    <source>
        <dbReference type="Google" id="ProtNLM"/>
    </source>
</evidence>
<keyword evidence="3" id="KW-1185">Reference proteome</keyword>
<feature type="region of interest" description="Disordered" evidence="1">
    <location>
        <begin position="62"/>
        <end position="119"/>
    </location>
</feature>
<name>A0ABW2XM67_9ACTN</name>
<evidence type="ECO:0000256" key="1">
    <source>
        <dbReference type="SAM" id="MobiDB-lite"/>
    </source>
</evidence>
<dbReference type="EMBL" id="JBHTGP010000013">
    <property type="protein sequence ID" value="MFD0687647.1"/>
    <property type="molecule type" value="Genomic_DNA"/>
</dbReference>
<reference evidence="3" key="1">
    <citation type="journal article" date="2019" name="Int. J. Syst. Evol. Microbiol.">
        <title>The Global Catalogue of Microorganisms (GCM) 10K type strain sequencing project: providing services to taxonomists for standard genome sequencing and annotation.</title>
        <authorList>
            <consortium name="The Broad Institute Genomics Platform"/>
            <consortium name="The Broad Institute Genome Sequencing Center for Infectious Disease"/>
            <person name="Wu L."/>
            <person name="Ma J."/>
        </authorList>
    </citation>
    <scope>NUCLEOTIDE SEQUENCE [LARGE SCALE GENOMIC DNA]</scope>
    <source>
        <strain evidence="3">JCM 9371</strain>
    </source>
</reference>
<evidence type="ECO:0000313" key="3">
    <source>
        <dbReference type="Proteomes" id="UP001597063"/>
    </source>
</evidence>
<comment type="caution">
    <text evidence="2">The sequence shown here is derived from an EMBL/GenBank/DDBJ whole genome shotgun (WGS) entry which is preliminary data.</text>
</comment>
<evidence type="ECO:0000313" key="2">
    <source>
        <dbReference type="EMBL" id="MFD0687647.1"/>
    </source>
</evidence>
<accession>A0ABW2XM67</accession>
<proteinExistence type="predicted"/>
<protein>
    <recommendedName>
        <fullName evidence="4">DUF2255 family protein</fullName>
    </recommendedName>
</protein>
<gene>
    <name evidence="2" type="ORF">ACFQZM_24345</name>
</gene>